<reference evidence="2 3" key="1">
    <citation type="submission" date="2017-02" db="EMBL/GenBank/DDBJ databases">
        <title>Complete genome sequences of Mycobacterium kansasii strains isolated from rhesus macaques.</title>
        <authorList>
            <person name="Panda A."/>
            <person name="Nagaraj S."/>
            <person name="Zhao X."/>
            <person name="Tettelin H."/>
            <person name="Detolla L.J."/>
        </authorList>
    </citation>
    <scope>NUCLEOTIDE SEQUENCE [LARGE SCALE GENOMIC DNA]</scope>
    <source>
        <strain evidence="2 3">11-3469</strain>
    </source>
</reference>
<name>A0A1V3W8H4_MYCKA</name>
<comment type="caution">
    <text evidence="2">The sequence shown here is derived from an EMBL/GenBank/DDBJ whole genome shotgun (WGS) entry which is preliminary data.</text>
</comment>
<dbReference type="Proteomes" id="UP000188532">
    <property type="component" value="Unassembled WGS sequence"/>
</dbReference>
<dbReference type="Pfam" id="PF01469">
    <property type="entry name" value="Pentapeptide_2"/>
    <property type="match status" value="1"/>
</dbReference>
<proteinExistence type="predicted"/>
<evidence type="ECO:0000256" key="1">
    <source>
        <dbReference type="SAM" id="MobiDB-lite"/>
    </source>
</evidence>
<accession>A0A1V3W8H4</accession>
<gene>
    <name evidence="2" type="ORF">BZL29_8563</name>
</gene>
<organism evidence="2 3">
    <name type="scientific">Mycobacterium kansasii</name>
    <dbReference type="NCBI Taxonomy" id="1768"/>
    <lineage>
        <taxon>Bacteria</taxon>
        <taxon>Bacillati</taxon>
        <taxon>Actinomycetota</taxon>
        <taxon>Actinomycetes</taxon>
        <taxon>Mycobacteriales</taxon>
        <taxon>Mycobacteriaceae</taxon>
        <taxon>Mycobacterium</taxon>
    </lineage>
</organism>
<evidence type="ECO:0000313" key="3">
    <source>
        <dbReference type="Proteomes" id="UP000188532"/>
    </source>
</evidence>
<protein>
    <submittedName>
        <fullName evidence="2">Pentapeptide repeats family protein</fullName>
    </submittedName>
</protein>
<evidence type="ECO:0000313" key="2">
    <source>
        <dbReference type="EMBL" id="OOK63283.1"/>
    </source>
</evidence>
<dbReference type="AlphaFoldDB" id="A0A1V3W8H4"/>
<dbReference type="EMBL" id="MVBN01000021">
    <property type="protein sequence ID" value="OOK63283.1"/>
    <property type="molecule type" value="Genomic_DNA"/>
</dbReference>
<dbReference type="InterPro" id="IPR002989">
    <property type="entry name" value="Mycobac_pentapep"/>
</dbReference>
<feature type="region of interest" description="Disordered" evidence="1">
    <location>
        <begin position="85"/>
        <end position="105"/>
    </location>
</feature>
<sequence length="105" mass="10388">MGAGRGRDGGISRWRVSGSCTVGVAGAGAAEPAGLAANAAANAAADLGFGNLGWDNVGFFNSGVGNFGIFNNGQHNVGAYNKGDNNVGVATTPRTKHTARPTAKV</sequence>